<protein>
    <submittedName>
        <fullName evidence="1">Uncharacterized protein</fullName>
    </submittedName>
</protein>
<evidence type="ECO:0000313" key="1">
    <source>
        <dbReference type="EMBL" id="SPZ92658.1"/>
    </source>
</evidence>
<name>A0A2X2JFJ5_SPHMU</name>
<accession>A0A2X2JFJ5</accession>
<dbReference type="Proteomes" id="UP000251241">
    <property type="component" value="Unassembled WGS sequence"/>
</dbReference>
<reference evidence="1 2" key="1">
    <citation type="submission" date="2018-06" db="EMBL/GenBank/DDBJ databases">
        <authorList>
            <consortium name="Pathogen Informatics"/>
            <person name="Doyle S."/>
        </authorList>
    </citation>
    <scope>NUCLEOTIDE SEQUENCE [LARGE SCALE GENOMIC DNA]</scope>
    <source>
        <strain evidence="1 2">NCTC11343</strain>
    </source>
</reference>
<gene>
    <name evidence="1" type="ORF">NCTC11343_04648</name>
</gene>
<proteinExistence type="predicted"/>
<dbReference type="EMBL" id="UAUU01000011">
    <property type="protein sequence ID" value="SPZ92658.1"/>
    <property type="molecule type" value="Genomic_DNA"/>
</dbReference>
<sequence>MAFIKVDKNEIRLEFILTHFFSFPTFVELKGRLAFFTIS</sequence>
<evidence type="ECO:0000313" key="2">
    <source>
        <dbReference type="Proteomes" id="UP000251241"/>
    </source>
</evidence>
<organism evidence="1 2">
    <name type="scientific">Sphingobacterium multivorum</name>
    <dbReference type="NCBI Taxonomy" id="28454"/>
    <lineage>
        <taxon>Bacteria</taxon>
        <taxon>Pseudomonadati</taxon>
        <taxon>Bacteroidota</taxon>
        <taxon>Sphingobacteriia</taxon>
        <taxon>Sphingobacteriales</taxon>
        <taxon>Sphingobacteriaceae</taxon>
        <taxon>Sphingobacterium</taxon>
    </lineage>
</organism>
<dbReference type="AlphaFoldDB" id="A0A2X2JFJ5"/>